<proteinExistence type="predicted"/>
<feature type="region of interest" description="Disordered" evidence="1">
    <location>
        <begin position="24"/>
        <end position="102"/>
    </location>
</feature>
<evidence type="ECO:0000313" key="2">
    <source>
        <dbReference type="EMBL" id="WIM06377.1"/>
    </source>
</evidence>
<organism evidence="2">
    <name type="scientific">Candidatus Nitricoxidivorans perseverans</name>
    <dbReference type="NCBI Taxonomy" id="2975601"/>
    <lineage>
        <taxon>Bacteria</taxon>
        <taxon>Pseudomonadati</taxon>
        <taxon>Pseudomonadota</taxon>
        <taxon>Betaproteobacteria</taxon>
        <taxon>Nitrosomonadales</taxon>
        <taxon>Sterolibacteriaceae</taxon>
        <taxon>Candidatus Nitricoxidivorans</taxon>
    </lineage>
</organism>
<dbReference type="KEGG" id="npv:OHM77_03570"/>
<dbReference type="Proteomes" id="UP001234916">
    <property type="component" value="Chromosome"/>
</dbReference>
<evidence type="ECO:0000256" key="1">
    <source>
        <dbReference type="SAM" id="MobiDB-lite"/>
    </source>
</evidence>
<dbReference type="EMBL" id="CP107246">
    <property type="protein sequence ID" value="WIM06377.1"/>
    <property type="molecule type" value="Genomic_DNA"/>
</dbReference>
<name>A0AA49FN97_9PROT</name>
<reference evidence="2" key="1">
    <citation type="journal article" date="2023" name="Nat. Microbiol.">
        <title>Enrichment and characterization of a nitric oxide-reducing microbial community in a continuous bioreactor.</title>
        <authorList>
            <person name="Garrido-Amador P."/>
            <person name="Stortenbeker N."/>
            <person name="Wessels H.J.C.T."/>
            <person name="Speth D.R."/>
            <person name="Garcia-Heredia I."/>
            <person name="Kartal B."/>
        </authorList>
    </citation>
    <scope>NUCLEOTIDE SEQUENCE</scope>
    <source>
        <strain evidence="2">MAG1</strain>
    </source>
</reference>
<gene>
    <name evidence="2" type="ORF">OHM77_03570</name>
</gene>
<dbReference type="AlphaFoldDB" id="A0AA49FN97"/>
<sequence length="182" mass="20437">MMIRPGAMIAFTMNNPFFEKPILNSPYERPSRHRELDASGQPTQKIVETRRRAEFITPIPKPKKQKAAQKQDSLLFDEGLSTQAQESSSSKHSDLPVGISGPIARTRKGRRVAEYNFGVTIPRHGDKPTNKNVYIGTENTITDERFKEALAKAVDIRKKAERAYQAAATKAKRAAIHRRIGP</sequence>
<accession>A0AA49FN97</accession>
<protein>
    <submittedName>
        <fullName evidence="2">Uncharacterized protein</fullName>
    </submittedName>
</protein>